<evidence type="ECO:0000256" key="1">
    <source>
        <dbReference type="SAM" id="SignalP"/>
    </source>
</evidence>
<keyword evidence="1" id="KW-0732">Signal</keyword>
<feature type="signal peptide" evidence="1">
    <location>
        <begin position="1"/>
        <end position="22"/>
    </location>
</feature>
<keyword evidence="5" id="KW-1185">Reference proteome</keyword>
<feature type="chain" id="PRO_5013265759" evidence="1">
    <location>
        <begin position="23"/>
        <end position="105"/>
    </location>
</feature>
<dbReference type="EMBL" id="CP072455">
    <property type="protein sequence ID" value="QTL41270.1"/>
    <property type="molecule type" value="Genomic_DNA"/>
</dbReference>
<evidence type="ECO:0000313" key="3">
    <source>
        <dbReference type="EMBL" id="QTL41270.1"/>
    </source>
</evidence>
<evidence type="ECO:0000313" key="2">
    <source>
        <dbReference type="EMBL" id="PHM29304.1"/>
    </source>
</evidence>
<dbReference type="Proteomes" id="UP000225833">
    <property type="component" value="Unassembled WGS sequence"/>
</dbReference>
<dbReference type="RefSeq" id="WP_099134802.1">
    <property type="nucleotide sequence ID" value="NZ_CAWNNJ010000086.1"/>
</dbReference>
<organism evidence="2 4">
    <name type="scientific">Xenorhabdus budapestensis</name>
    <dbReference type="NCBI Taxonomy" id="290110"/>
    <lineage>
        <taxon>Bacteria</taxon>
        <taxon>Pseudomonadati</taxon>
        <taxon>Pseudomonadota</taxon>
        <taxon>Gammaproteobacteria</taxon>
        <taxon>Enterobacterales</taxon>
        <taxon>Morganellaceae</taxon>
        <taxon>Xenorhabdus</taxon>
    </lineage>
</organism>
<reference evidence="2 4" key="1">
    <citation type="journal article" date="2017" name="Nat. Microbiol.">
        <title>Natural product diversity associated with the nematode symbionts Photorhabdus and Xenorhabdus.</title>
        <authorList>
            <person name="Tobias N.J."/>
            <person name="Wolff H."/>
            <person name="Djahanschiri B."/>
            <person name="Grundmann F."/>
            <person name="Kronenwerth M."/>
            <person name="Shi Y.M."/>
            <person name="Simonyi S."/>
            <person name="Grun P."/>
            <person name="Shapiro-Ilan D."/>
            <person name="Pidot S.J."/>
            <person name="Stinear T.P."/>
            <person name="Ebersberger I."/>
            <person name="Bode H.B."/>
        </authorList>
    </citation>
    <scope>NUCLEOTIDE SEQUENCE [LARGE SCALE GENOMIC DNA]</scope>
    <source>
        <strain evidence="2 4">DSM 16342</strain>
    </source>
</reference>
<sequence length="105" mass="11773">MQDYFKLLISCLLFSWISYGYAQSTSGQIQFSGSIVDPGCQVVVSNTQANISCYRLGKNITIKQIVSMYKTKKTGDVILPGNIGVSRVKWADNKKRLAIIHVDYF</sequence>
<name>A0A2D0J4C7_XENBU</name>
<evidence type="ECO:0000313" key="5">
    <source>
        <dbReference type="Proteomes" id="UP000665047"/>
    </source>
</evidence>
<reference evidence="3 5" key="2">
    <citation type="submission" date="2021-03" db="EMBL/GenBank/DDBJ databases">
        <title>Complete Genome Sequence Data of Xenorhabdus budapestensis strain C72, a Candidate Biological Control Agent, from China.</title>
        <authorList>
            <person name="LI B."/>
            <person name="WANG S."/>
            <person name="QIU D."/>
        </authorList>
    </citation>
    <scope>NUCLEOTIDE SEQUENCE [LARGE SCALE GENOMIC DNA]</scope>
    <source>
        <strain evidence="3 5">C-7-2</strain>
    </source>
</reference>
<accession>A0A2D0J4C7</accession>
<evidence type="ECO:0000313" key="4">
    <source>
        <dbReference type="Proteomes" id="UP000225833"/>
    </source>
</evidence>
<dbReference type="OrthoDB" id="6046808at2"/>
<gene>
    <name evidence="3" type="ORF">HGO23_08195</name>
    <name evidence="2" type="ORF">Xbud_00757</name>
</gene>
<dbReference type="AlphaFoldDB" id="A0A2D0J4C7"/>
<protein>
    <submittedName>
        <fullName evidence="3">Type 1 fimbrial protein</fullName>
    </submittedName>
</protein>
<proteinExistence type="predicted"/>
<dbReference type="Proteomes" id="UP000665047">
    <property type="component" value="Chromosome"/>
</dbReference>
<dbReference type="EMBL" id="NIBS01000002">
    <property type="protein sequence ID" value="PHM29304.1"/>
    <property type="molecule type" value="Genomic_DNA"/>
</dbReference>